<evidence type="ECO:0000313" key="1">
    <source>
        <dbReference type="EMBL" id="MCK0532856.1"/>
    </source>
</evidence>
<gene>
    <name evidence="1" type="ORF">MU848_14795</name>
</gene>
<organism evidence="1 2">
    <name type="scientific">Sphingobium agri</name>
    <dbReference type="NCBI Taxonomy" id="2933566"/>
    <lineage>
        <taxon>Bacteria</taxon>
        <taxon>Pseudomonadati</taxon>
        <taxon>Pseudomonadota</taxon>
        <taxon>Alphaproteobacteria</taxon>
        <taxon>Sphingomonadales</taxon>
        <taxon>Sphingomonadaceae</taxon>
        <taxon>Sphingobium</taxon>
    </lineage>
</organism>
<keyword evidence="2" id="KW-1185">Reference proteome</keyword>
<sequence>MGTSLVHLIGVASRHALTESGQDLDAIMATMEGEPTYQYFPVGRSFTGYEKTRRLYRHFIDDVQPRIANYHVISESVGPQGVVQEYDIQIRLIGETELSWHRIMAILVFGEQGLTGERMYSDEALFRTLTGPIWDEMETISPDPQQI</sequence>
<protein>
    <recommendedName>
        <fullName evidence="3">SnoaL-like domain-containing protein</fullName>
    </recommendedName>
</protein>
<reference evidence="1 2" key="1">
    <citation type="submission" date="2022-04" db="EMBL/GenBank/DDBJ databases">
        <authorList>
            <person name="Huq M.A."/>
        </authorList>
    </citation>
    <scope>NUCLEOTIDE SEQUENCE [LARGE SCALE GENOMIC DNA]</scope>
    <source>
        <strain evidence="1 2">MAH-33</strain>
    </source>
</reference>
<evidence type="ECO:0000313" key="2">
    <source>
        <dbReference type="Proteomes" id="UP001203512"/>
    </source>
</evidence>
<dbReference type="Proteomes" id="UP001203512">
    <property type="component" value="Unassembled WGS sequence"/>
</dbReference>
<dbReference type="InterPro" id="IPR032710">
    <property type="entry name" value="NTF2-like_dom_sf"/>
</dbReference>
<accession>A0ABT0E0E6</accession>
<dbReference type="RefSeq" id="WP_247233787.1">
    <property type="nucleotide sequence ID" value="NZ_JALKHS010000011.1"/>
</dbReference>
<proteinExistence type="predicted"/>
<dbReference type="EMBL" id="JALKHS010000011">
    <property type="protein sequence ID" value="MCK0532856.1"/>
    <property type="molecule type" value="Genomic_DNA"/>
</dbReference>
<dbReference type="SUPFAM" id="SSF54427">
    <property type="entry name" value="NTF2-like"/>
    <property type="match status" value="1"/>
</dbReference>
<evidence type="ECO:0008006" key="3">
    <source>
        <dbReference type="Google" id="ProtNLM"/>
    </source>
</evidence>
<comment type="caution">
    <text evidence="1">The sequence shown here is derived from an EMBL/GenBank/DDBJ whole genome shotgun (WGS) entry which is preliminary data.</text>
</comment>
<name>A0ABT0E0E6_9SPHN</name>